<accession>A0A0S1XBW5</accession>
<dbReference type="Proteomes" id="UP000066042">
    <property type="component" value="Chromosome"/>
</dbReference>
<protein>
    <submittedName>
        <fullName evidence="2">Transcription regulator SpoVT/AbrB family</fullName>
    </submittedName>
</protein>
<sequence>MEIMVKRFDPQGRLLLPKEIRERLGEEVIIVDLGDRVEILPRKKVDLTRFFDSVEIEELKEWEELKGELWSE</sequence>
<dbReference type="STRING" id="55802.TBCH5v1_1343"/>
<dbReference type="Gene3D" id="2.10.260.10">
    <property type="match status" value="1"/>
</dbReference>
<gene>
    <name evidence="2" type="ORF">TBCH5v1_1343</name>
</gene>
<feature type="domain" description="SpoVT-AbrB" evidence="1">
    <location>
        <begin position="3"/>
        <end position="44"/>
    </location>
</feature>
<proteinExistence type="predicted"/>
<evidence type="ECO:0000313" key="2">
    <source>
        <dbReference type="EMBL" id="ALM75263.1"/>
    </source>
</evidence>
<dbReference type="PROSITE" id="PS51740">
    <property type="entry name" value="SPOVT_ABRB"/>
    <property type="match status" value="1"/>
</dbReference>
<evidence type="ECO:0000313" key="3">
    <source>
        <dbReference type="Proteomes" id="UP000066042"/>
    </source>
</evidence>
<name>A0A0S1XBW5_THEBA</name>
<dbReference type="EMBL" id="CP013050">
    <property type="protein sequence ID" value="ALM75263.1"/>
    <property type="molecule type" value="Genomic_DNA"/>
</dbReference>
<dbReference type="InterPro" id="IPR007159">
    <property type="entry name" value="SpoVT-AbrB_dom"/>
</dbReference>
<dbReference type="RefSeq" id="WP_056933941.1">
    <property type="nucleotide sequence ID" value="NZ_CP013050.1"/>
</dbReference>
<dbReference type="GeneID" id="26136590"/>
<reference evidence="2 3" key="1">
    <citation type="journal article" date="2016" name="Genome Announc.">
        <title>Complete genome sequence of the hyperthermophilic and piezophilic archaeon Thermococcus barophilus Ch5, capable of growth at the expense of hydrogenogenesis from carbon monoxide and formate.</title>
        <authorList>
            <person name="Oger P."/>
            <person name="Sokolova T.G."/>
            <person name="Kozhevnikova D.A."/>
            <person name="Taranov E.A."/>
            <person name="Vannier P."/>
            <person name="Lee H.S."/>
            <person name="Kwon K.K."/>
            <person name="Kang S.G."/>
            <person name="Lee J.H."/>
            <person name="Bonch-Osmolovskaya E.A."/>
            <person name="Lebedinsky A.V."/>
        </authorList>
    </citation>
    <scope>NUCLEOTIDE SEQUENCE [LARGE SCALE GENOMIC DNA]</scope>
    <source>
        <strain evidence="3">Ch5</strain>
    </source>
</reference>
<evidence type="ECO:0000259" key="1">
    <source>
        <dbReference type="PROSITE" id="PS51740"/>
    </source>
</evidence>
<organism evidence="2 3">
    <name type="scientific">Thermococcus barophilus</name>
    <dbReference type="NCBI Taxonomy" id="55802"/>
    <lineage>
        <taxon>Archaea</taxon>
        <taxon>Methanobacteriati</taxon>
        <taxon>Methanobacteriota</taxon>
        <taxon>Thermococci</taxon>
        <taxon>Thermococcales</taxon>
        <taxon>Thermococcaceae</taxon>
        <taxon>Thermococcus</taxon>
    </lineage>
</organism>
<dbReference type="PATRIC" id="fig|55802.8.peg.1323"/>
<dbReference type="GO" id="GO:0003677">
    <property type="term" value="F:DNA binding"/>
    <property type="evidence" value="ECO:0007669"/>
    <property type="project" value="InterPro"/>
</dbReference>
<dbReference type="AlphaFoldDB" id="A0A0S1XBW5"/>
<dbReference type="SUPFAM" id="SSF89447">
    <property type="entry name" value="AbrB/MazE/MraZ-like"/>
    <property type="match status" value="1"/>
</dbReference>
<dbReference type="InterPro" id="IPR037914">
    <property type="entry name" value="SpoVT-AbrB_sf"/>
</dbReference>